<evidence type="ECO:0000256" key="4">
    <source>
        <dbReference type="SAM" id="Phobius"/>
    </source>
</evidence>
<dbReference type="GO" id="GO:0016491">
    <property type="term" value="F:oxidoreductase activity"/>
    <property type="evidence" value="ECO:0007669"/>
    <property type="project" value="UniProtKB-KW"/>
</dbReference>
<evidence type="ECO:0000313" key="7">
    <source>
        <dbReference type="Proteomes" id="UP001385892"/>
    </source>
</evidence>
<comment type="cofactor">
    <cofactor evidence="1">
        <name>pyrroloquinoline quinone</name>
        <dbReference type="ChEBI" id="CHEBI:58442"/>
    </cofactor>
</comment>
<proteinExistence type="inferred from homology"/>
<dbReference type="InterPro" id="IPR002372">
    <property type="entry name" value="PQQ_rpt_dom"/>
</dbReference>
<keyword evidence="4" id="KW-0472">Membrane</keyword>
<feature type="transmembrane region" description="Helical" evidence="4">
    <location>
        <begin position="124"/>
        <end position="145"/>
    </location>
</feature>
<feature type="transmembrane region" description="Helical" evidence="4">
    <location>
        <begin position="88"/>
        <end position="112"/>
    </location>
</feature>
<organism evidence="6 7">
    <name type="scientific">Variovorax rhizosphaerae</name>
    <dbReference type="NCBI Taxonomy" id="1836200"/>
    <lineage>
        <taxon>Bacteria</taxon>
        <taxon>Pseudomonadati</taxon>
        <taxon>Pseudomonadota</taxon>
        <taxon>Betaproteobacteria</taxon>
        <taxon>Burkholderiales</taxon>
        <taxon>Comamonadaceae</taxon>
        <taxon>Variovorax</taxon>
    </lineage>
</organism>
<comment type="similarity">
    <text evidence="2">Belongs to the bacterial PQQ dehydrogenase family.</text>
</comment>
<reference evidence="6 7" key="1">
    <citation type="submission" date="2024-03" db="EMBL/GenBank/DDBJ databases">
        <title>Novel species of the genus Variovorax.</title>
        <authorList>
            <person name="Liu Q."/>
            <person name="Xin Y.-H."/>
        </authorList>
    </citation>
    <scope>NUCLEOTIDE SEQUENCE [LARGE SCALE GENOMIC DNA]</scope>
    <source>
        <strain evidence="6 7">KACC 18900</strain>
    </source>
</reference>
<feature type="transmembrane region" description="Helical" evidence="4">
    <location>
        <begin position="66"/>
        <end position="82"/>
    </location>
</feature>
<keyword evidence="4" id="KW-0812">Transmembrane</keyword>
<name>A0ABU8WNE7_9BURK</name>
<feature type="transmembrane region" description="Helical" evidence="4">
    <location>
        <begin position="42"/>
        <end position="59"/>
    </location>
</feature>
<dbReference type="Pfam" id="PF01011">
    <property type="entry name" value="PQQ"/>
    <property type="match status" value="1"/>
</dbReference>
<protein>
    <submittedName>
        <fullName evidence="6">Membrane-bound PQQ-dependent dehydrogenase, glucose/quinate/shikimate family</fullName>
        <ecNumber evidence="6">1.1.-.-</ecNumber>
    </submittedName>
</protein>
<evidence type="ECO:0000259" key="5">
    <source>
        <dbReference type="Pfam" id="PF01011"/>
    </source>
</evidence>
<dbReference type="Gene3D" id="2.140.10.10">
    <property type="entry name" value="Quinoprotein alcohol dehydrogenase-like superfamily"/>
    <property type="match status" value="2"/>
</dbReference>
<evidence type="ECO:0000256" key="3">
    <source>
        <dbReference type="ARBA" id="ARBA00023002"/>
    </source>
</evidence>
<evidence type="ECO:0000256" key="2">
    <source>
        <dbReference type="ARBA" id="ARBA00008156"/>
    </source>
</evidence>
<dbReference type="InterPro" id="IPR017511">
    <property type="entry name" value="PQQ_mDH"/>
</dbReference>
<dbReference type="RefSeq" id="WP_340344200.1">
    <property type="nucleotide sequence ID" value="NZ_JBBKZT010000009.1"/>
</dbReference>
<dbReference type="CDD" id="cd10280">
    <property type="entry name" value="PQQ_mGDH"/>
    <property type="match status" value="1"/>
</dbReference>
<sequence length="785" mass="85084">MQTYSRRSKTHAGLVWFGLLLGVVGALLAAGGLYLVTLGGSWYYLIAGAGTLLSGVWISQDRLKGVGLYLAVFGFTVLWTLWESGLNVWGWVPRTLAPAGLAFLALFLVPLFRKTAPSASVKKASLLGGSALVLALLAMVISLLFPHGMVYNKDVAITPGEVSATTAAAGDEWRDYGRTGEQTRYAPFDQINRSNVDKLEVLWTARHGDIATYGNENQNTPLYVDGSLYHCSPSDIVTALDGATGKIKWQFDPKAKAPFWHRCRAVSYYDPGPGDSCGPRIVLATIDSRLLAVRTKDGQLCETFGDKGTVSLMTGIGDSPAGLYMQTSGTMIAGNKIIMGGWVGDNVMVGEASGVIRAFDAATGELAWAWDLGNPAITKLPPAGQTYTRGTPNVWTTMSYDLKLGLVYLPTGNATPDYVVEHRRPFDNEYASAVVALDLNTGKEKWKFQTTHLDQWDYDVPAPPSLVDVPGKNGEKIPALIQITKRGQIFMLDRRTGAPIAEVEERPVPQGHTEGQYYAKTQPYSVGMPAIGAEPLREDRTWGMTPLDHLYCRIKFKSHIYHGDFTPPDVKPYLFSPGNNGGFNWGGASVDQSRNLLIVNDIRMPISAHFISRAEADALPDVDAHGTYSKMIGTRFGMYLVNFLSPMEVPCMQGPYGTMTAIDLVSRKIVWQVPVGTTKEVGPFGLRMGVPFNVGMPTLGGTVATKGGVVFISGTQDYYLRAYDVETGKELWKGALPTGGEATPLTYIDKASGRQIVLVNASGAPHNPRDRGDYLIAYALPAAAK</sequence>
<dbReference type="InterPro" id="IPR018391">
    <property type="entry name" value="PQQ_b-propeller_rpt"/>
</dbReference>
<gene>
    <name evidence="6" type="ORF">WKW82_20600</name>
</gene>
<dbReference type="PANTHER" id="PTHR32303">
    <property type="entry name" value="QUINOPROTEIN ALCOHOL DEHYDROGENASE (CYTOCHROME C)"/>
    <property type="match status" value="1"/>
</dbReference>
<dbReference type="EC" id="1.1.-.-" evidence="6"/>
<feature type="transmembrane region" description="Helical" evidence="4">
    <location>
        <begin position="12"/>
        <end position="36"/>
    </location>
</feature>
<dbReference type="EMBL" id="JBBKZT010000009">
    <property type="protein sequence ID" value="MEJ8849070.1"/>
    <property type="molecule type" value="Genomic_DNA"/>
</dbReference>
<keyword evidence="3 6" id="KW-0560">Oxidoreductase</keyword>
<keyword evidence="4" id="KW-1133">Transmembrane helix</keyword>
<dbReference type="NCBIfam" id="TIGR03074">
    <property type="entry name" value="PQQ_membr_DH"/>
    <property type="match status" value="1"/>
</dbReference>
<evidence type="ECO:0000313" key="6">
    <source>
        <dbReference type="EMBL" id="MEJ8849070.1"/>
    </source>
</evidence>
<evidence type="ECO:0000256" key="1">
    <source>
        <dbReference type="ARBA" id="ARBA00001931"/>
    </source>
</evidence>
<comment type="caution">
    <text evidence="6">The sequence shown here is derived from an EMBL/GenBank/DDBJ whole genome shotgun (WGS) entry which is preliminary data.</text>
</comment>
<dbReference type="SMART" id="SM00564">
    <property type="entry name" value="PQQ"/>
    <property type="match status" value="4"/>
</dbReference>
<dbReference type="InterPro" id="IPR011047">
    <property type="entry name" value="Quinoprotein_ADH-like_sf"/>
</dbReference>
<accession>A0ABU8WNE7</accession>
<feature type="domain" description="Pyrrolo-quinoline quinone repeat" evidence="5">
    <location>
        <begin position="173"/>
        <end position="757"/>
    </location>
</feature>
<dbReference type="Proteomes" id="UP001385892">
    <property type="component" value="Unassembled WGS sequence"/>
</dbReference>
<dbReference type="SUPFAM" id="SSF50998">
    <property type="entry name" value="Quinoprotein alcohol dehydrogenase-like"/>
    <property type="match status" value="1"/>
</dbReference>
<keyword evidence="7" id="KW-1185">Reference proteome</keyword>
<dbReference type="PANTHER" id="PTHR32303:SF4">
    <property type="entry name" value="QUINOPROTEIN GLUCOSE DEHYDROGENASE"/>
    <property type="match status" value="1"/>
</dbReference>